<name>A0A7W6M8R9_9RHOB</name>
<keyword evidence="2" id="KW-1185">Reference proteome</keyword>
<organism evidence="1 2">
    <name type="scientific">Sulfitobacter noctilucicola</name>
    <dbReference type="NCBI Taxonomy" id="1342301"/>
    <lineage>
        <taxon>Bacteria</taxon>
        <taxon>Pseudomonadati</taxon>
        <taxon>Pseudomonadota</taxon>
        <taxon>Alphaproteobacteria</taxon>
        <taxon>Rhodobacterales</taxon>
        <taxon>Roseobacteraceae</taxon>
        <taxon>Sulfitobacter</taxon>
    </lineage>
</organism>
<accession>A0A7W6M8R9</accession>
<evidence type="ECO:0000313" key="1">
    <source>
        <dbReference type="EMBL" id="MBB4174168.1"/>
    </source>
</evidence>
<protein>
    <submittedName>
        <fullName evidence="1">Uncharacterized protein</fullName>
    </submittedName>
</protein>
<dbReference type="EMBL" id="JACIFU010000002">
    <property type="protein sequence ID" value="MBB4174168.1"/>
    <property type="molecule type" value="Genomic_DNA"/>
</dbReference>
<dbReference type="RefSeq" id="WP_260168326.1">
    <property type="nucleotide sequence ID" value="NZ_JACIFU010000002.1"/>
</dbReference>
<gene>
    <name evidence="1" type="ORF">GGR93_001941</name>
</gene>
<evidence type="ECO:0000313" key="2">
    <source>
        <dbReference type="Proteomes" id="UP000565745"/>
    </source>
</evidence>
<comment type="caution">
    <text evidence="1">The sequence shown here is derived from an EMBL/GenBank/DDBJ whole genome shotgun (WGS) entry which is preliminary data.</text>
</comment>
<dbReference type="AlphaFoldDB" id="A0A7W6M8R9"/>
<proteinExistence type="predicted"/>
<dbReference type="Proteomes" id="UP000565745">
    <property type="component" value="Unassembled WGS sequence"/>
</dbReference>
<reference evidence="1 2" key="1">
    <citation type="submission" date="2020-08" db="EMBL/GenBank/DDBJ databases">
        <title>Genomic Encyclopedia of Type Strains, Phase IV (KMG-IV): sequencing the most valuable type-strain genomes for metagenomic binning, comparative biology and taxonomic classification.</title>
        <authorList>
            <person name="Goeker M."/>
        </authorList>
    </citation>
    <scope>NUCLEOTIDE SEQUENCE [LARGE SCALE GENOMIC DNA]</scope>
    <source>
        <strain evidence="1 2">DSM 101015</strain>
    </source>
</reference>
<sequence>MIAYLEEMFAKLFGVRDEIAIPVRSDDDLPPRDRQLKGRK</sequence>